<keyword evidence="2" id="KW-1185">Reference proteome</keyword>
<dbReference type="SUPFAM" id="SSF55729">
    <property type="entry name" value="Acyl-CoA N-acyltransferases (Nat)"/>
    <property type="match status" value="1"/>
</dbReference>
<accession>A0A7X0CGP0</accession>
<gene>
    <name evidence="1" type="ORF">HD842_004434</name>
</gene>
<sequence length="127" mass="14164">MNELMINSVYVNLLSFSTNPSFVVSTLQSIGAEPLLKFELESRQWFERNIAARNAAFYSLEGFTDHVASYLSGLDNRARYPLVIEDFGEKIIGRANLKDIDGAERSAEVGCQIAANACESYSKKFVI</sequence>
<organism evidence="1 2">
    <name type="scientific">Massilia aurea</name>
    <dbReference type="NCBI Taxonomy" id="373040"/>
    <lineage>
        <taxon>Bacteria</taxon>
        <taxon>Pseudomonadati</taxon>
        <taxon>Pseudomonadota</taxon>
        <taxon>Betaproteobacteria</taxon>
        <taxon>Burkholderiales</taxon>
        <taxon>Oxalobacteraceae</taxon>
        <taxon>Telluria group</taxon>
        <taxon>Massilia</taxon>
    </lineage>
</organism>
<dbReference type="InterPro" id="IPR016181">
    <property type="entry name" value="Acyl_CoA_acyltransferase"/>
</dbReference>
<comment type="caution">
    <text evidence="1">The sequence shown here is derived from an EMBL/GenBank/DDBJ whole genome shotgun (WGS) entry which is preliminary data.</text>
</comment>
<dbReference type="Proteomes" id="UP000540787">
    <property type="component" value="Unassembled WGS sequence"/>
</dbReference>
<evidence type="ECO:0000313" key="2">
    <source>
        <dbReference type="Proteomes" id="UP000540787"/>
    </source>
</evidence>
<dbReference type="AlphaFoldDB" id="A0A7X0CGP0"/>
<name>A0A7X0CGP0_9BURK</name>
<dbReference type="RefSeq" id="WP_183557517.1">
    <property type="nucleotide sequence ID" value="NZ_JACHBX010000005.1"/>
</dbReference>
<evidence type="ECO:0000313" key="1">
    <source>
        <dbReference type="EMBL" id="MBB6136257.1"/>
    </source>
</evidence>
<dbReference type="EMBL" id="JACHBX010000005">
    <property type="protein sequence ID" value="MBB6136257.1"/>
    <property type="molecule type" value="Genomic_DNA"/>
</dbReference>
<proteinExistence type="predicted"/>
<dbReference type="Gene3D" id="3.40.630.30">
    <property type="match status" value="1"/>
</dbReference>
<reference evidence="1 2" key="1">
    <citation type="submission" date="2020-08" db="EMBL/GenBank/DDBJ databases">
        <title>The Agave Microbiome: Exploring the role of microbial communities in plant adaptations to desert environments.</title>
        <authorList>
            <person name="Partida-Martinez L.P."/>
        </authorList>
    </citation>
    <scope>NUCLEOTIDE SEQUENCE [LARGE SCALE GENOMIC DNA]</scope>
    <source>
        <strain evidence="1 2">AT3.2</strain>
    </source>
</reference>
<protein>
    <submittedName>
        <fullName evidence="1">Uncharacterized protein</fullName>
    </submittedName>
</protein>